<dbReference type="EMBL" id="JABANE010000012">
    <property type="protein sequence ID" value="NME67573.1"/>
    <property type="molecule type" value="Genomic_DNA"/>
</dbReference>
<proteinExistence type="predicted"/>
<evidence type="ECO:0000313" key="4">
    <source>
        <dbReference type="Proteomes" id="UP000576082"/>
    </source>
</evidence>
<dbReference type="Proteomes" id="UP000576082">
    <property type="component" value="Unassembled WGS sequence"/>
</dbReference>
<reference evidence="3 4" key="1">
    <citation type="submission" date="2020-04" db="EMBL/GenBank/DDBJ databases">
        <title>Flammeovirga sp. SR4, a novel species isolated from seawater.</title>
        <authorList>
            <person name="Wang X."/>
        </authorList>
    </citation>
    <scope>NUCLEOTIDE SEQUENCE [LARGE SCALE GENOMIC DNA]</scope>
    <source>
        <strain evidence="3 4">ATCC 23126</strain>
    </source>
</reference>
<name>A0A7X9P1L9_9BACT</name>
<dbReference type="InterPro" id="IPR037185">
    <property type="entry name" value="EmrE-like"/>
</dbReference>
<feature type="transmembrane region" description="Helical" evidence="1">
    <location>
        <begin position="20"/>
        <end position="41"/>
    </location>
</feature>
<comment type="caution">
    <text evidence="3">The sequence shown here is derived from an EMBL/GenBank/DDBJ whole genome shotgun (WGS) entry which is preliminary data.</text>
</comment>
<protein>
    <submittedName>
        <fullName evidence="3">EamA family transporter</fullName>
    </submittedName>
</protein>
<evidence type="ECO:0000313" key="3">
    <source>
        <dbReference type="EMBL" id="NME67573.1"/>
    </source>
</evidence>
<keyword evidence="1" id="KW-0812">Transmembrane</keyword>
<dbReference type="AlphaFoldDB" id="A0A7X9P1L9"/>
<dbReference type="InterPro" id="IPR000620">
    <property type="entry name" value="EamA_dom"/>
</dbReference>
<feature type="transmembrane region" description="Helical" evidence="1">
    <location>
        <begin position="103"/>
        <end position="123"/>
    </location>
</feature>
<feature type="transmembrane region" description="Helical" evidence="1">
    <location>
        <begin position="47"/>
        <end position="64"/>
    </location>
</feature>
<feature type="transmembrane region" description="Helical" evidence="1">
    <location>
        <begin position="181"/>
        <end position="202"/>
    </location>
</feature>
<dbReference type="PANTHER" id="PTHR22911">
    <property type="entry name" value="ACYL-MALONYL CONDENSING ENZYME-RELATED"/>
    <property type="match status" value="1"/>
</dbReference>
<feature type="domain" description="EamA" evidence="2">
    <location>
        <begin position="156"/>
        <end position="293"/>
    </location>
</feature>
<accession>A0A7X9P1L9</accession>
<feature type="transmembrane region" description="Helical" evidence="1">
    <location>
        <begin position="214"/>
        <end position="238"/>
    </location>
</feature>
<dbReference type="RefSeq" id="WP_169655910.1">
    <property type="nucleotide sequence ID" value="NZ_JABANE010000012.1"/>
</dbReference>
<feature type="transmembrane region" description="Helical" evidence="1">
    <location>
        <begin position="76"/>
        <end position="97"/>
    </location>
</feature>
<dbReference type="PANTHER" id="PTHR22911:SF79">
    <property type="entry name" value="MOBA-LIKE NTP TRANSFERASE DOMAIN-CONTAINING PROTEIN"/>
    <property type="match status" value="1"/>
</dbReference>
<feature type="transmembrane region" description="Helical" evidence="1">
    <location>
        <begin position="250"/>
        <end position="271"/>
    </location>
</feature>
<evidence type="ECO:0000259" key="2">
    <source>
        <dbReference type="Pfam" id="PF00892"/>
    </source>
</evidence>
<organism evidence="3 4">
    <name type="scientific">Flammeovirga aprica JL-4</name>
    <dbReference type="NCBI Taxonomy" id="694437"/>
    <lineage>
        <taxon>Bacteria</taxon>
        <taxon>Pseudomonadati</taxon>
        <taxon>Bacteroidota</taxon>
        <taxon>Cytophagia</taxon>
        <taxon>Cytophagales</taxon>
        <taxon>Flammeovirgaceae</taxon>
        <taxon>Flammeovirga</taxon>
    </lineage>
</organism>
<gene>
    <name evidence="3" type="ORF">HHU12_06315</name>
</gene>
<keyword evidence="1" id="KW-0472">Membrane</keyword>
<dbReference type="SUPFAM" id="SSF103481">
    <property type="entry name" value="Multidrug resistance efflux transporter EmrE"/>
    <property type="match status" value="2"/>
</dbReference>
<feature type="transmembrane region" description="Helical" evidence="1">
    <location>
        <begin position="130"/>
        <end position="151"/>
    </location>
</feature>
<feature type="transmembrane region" description="Helical" evidence="1">
    <location>
        <begin position="283"/>
        <end position="302"/>
    </location>
</feature>
<feature type="domain" description="EamA" evidence="2">
    <location>
        <begin position="37"/>
        <end position="147"/>
    </location>
</feature>
<feature type="transmembrane region" description="Helical" evidence="1">
    <location>
        <begin position="157"/>
        <end position="174"/>
    </location>
</feature>
<dbReference type="GO" id="GO:0016020">
    <property type="term" value="C:membrane"/>
    <property type="evidence" value="ECO:0007669"/>
    <property type="project" value="InterPro"/>
</dbReference>
<keyword evidence="1" id="KW-1133">Transmembrane helix</keyword>
<evidence type="ECO:0000256" key="1">
    <source>
        <dbReference type="SAM" id="Phobius"/>
    </source>
</evidence>
<sequence length="312" mass="34847">MSFDKIINKLATTDNKRAYLELHFWILCSSTIPIINIYISLSSVEIVFLRTMTAFVMIFIFLSIKKISLKVKTSHILLLVFTGMLTSIYWVLFVIAAKTSNTSVTLVGMATTPVWVSFVYPIFSKKKPTFNELMTGLSALFGVYMIFSSSFAYSEGMFTAILAAFFAALVTILTSKSSRQYHYLVITFYQMLGAFLATAAVLPYYLKFIKQGPFAIPTLVDVVLIIVLAIVFSIIAYSSIVRVMQKITPFSISLANNLAPIYGGVMAYFFFGESEIMDLYFYGGAFIIAFAILAMPLAKLIFKLDKVAPEKA</sequence>
<dbReference type="Pfam" id="PF00892">
    <property type="entry name" value="EamA"/>
    <property type="match status" value="2"/>
</dbReference>
<keyword evidence="4" id="KW-1185">Reference proteome</keyword>